<evidence type="ECO:0000256" key="10">
    <source>
        <dbReference type="PIRNR" id="PIRNR006291"/>
    </source>
</evidence>
<keyword evidence="4 10" id="KW-1003">Cell membrane</keyword>
<evidence type="ECO:0000256" key="9">
    <source>
        <dbReference type="ARBA" id="ARBA00023136"/>
    </source>
</evidence>
<reference evidence="12 13" key="1">
    <citation type="submission" date="2014-12" db="EMBL/GenBank/DDBJ databases">
        <title>Draft Genome Sequence of Pseudoalteromonas luteoviolacea HI1.</title>
        <authorList>
            <person name="Asahina A.Y."/>
            <person name="Hadfield M.G."/>
        </authorList>
    </citation>
    <scope>NUCLEOTIDE SEQUENCE [LARGE SCALE GENOMIC DNA]</scope>
    <source>
        <strain evidence="12 13">HI1</strain>
    </source>
</reference>
<comment type="caution">
    <text evidence="12">The sequence shown here is derived from an EMBL/GenBank/DDBJ whole genome shotgun (WGS) entry which is preliminary data.</text>
</comment>
<keyword evidence="5 10" id="KW-0997">Cell inner membrane</keyword>
<accession>A0A0C1MPY5</accession>
<comment type="similarity">
    <text evidence="2 10">Belongs to the GSP M family.</text>
</comment>
<keyword evidence="6 11" id="KW-0812">Transmembrane</keyword>
<dbReference type="SUPFAM" id="SSF103054">
    <property type="entry name" value="General secretion pathway protein M, EpsM"/>
    <property type="match status" value="1"/>
</dbReference>
<dbReference type="RefSeq" id="WP_039607707.1">
    <property type="nucleotide sequence ID" value="NZ_JWIC01000001.1"/>
</dbReference>
<evidence type="ECO:0000256" key="1">
    <source>
        <dbReference type="ARBA" id="ARBA00004377"/>
    </source>
</evidence>
<comment type="subcellular location">
    <subcellularLocation>
        <location evidence="1">Cell inner membrane</location>
        <topology evidence="1">Single-pass membrane protein</topology>
    </subcellularLocation>
</comment>
<dbReference type="OrthoDB" id="6624834at2"/>
<evidence type="ECO:0000256" key="7">
    <source>
        <dbReference type="ARBA" id="ARBA00022927"/>
    </source>
</evidence>
<dbReference type="GO" id="GO:0015627">
    <property type="term" value="C:type II protein secretion system complex"/>
    <property type="evidence" value="ECO:0007669"/>
    <property type="project" value="InterPro"/>
</dbReference>
<evidence type="ECO:0000256" key="4">
    <source>
        <dbReference type="ARBA" id="ARBA00022475"/>
    </source>
</evidence>
<keyword evidence="7 10" id="KW-0653">Protein transport</keyword>
<dbReference type="AlphaFoldDB" id="A0A0C1MPY5"/>
<keyword evidence="3 10" id="KW-0813">Transport</keyword>
<evidence type="ECO:0000256" key="11">
    <source>
        <dbReference type="SAM" id="Phobius"/>
    </source>
</evidence>
<dbReference type="GO" id="GO:0005886">
    <property type="term" value="C:plasma membrane"/>
    <property type="evidence" value="ECO:0007669"/>
    <property type="project" value="UniProtKB-SubCell"/>
</dbReference>
<evidence type="ECO:0000313" key="13">
    <source>
        <dbReference type="Proteomes" id="UP000031327"/>
    </source>
</evidence>
<evidence type="ECO:0000256" key="8">
    <source>
        <dbReference type="ARBA" id="ARBA00022989"/>
    </source>
</evidence>
<sequence>MKQQVINYWQSLKEQEQKLLMVAGVVFVIFVLVMGIIKPLNDGVEKAQADLQKQQNFHAWVSKSVAQLKASGANQATSRNQNLTQLVNRTRGRHGIQISKMQPRDNTLRINIDNVEFNKLVSWLEVLTNQHGVKVANLDLGEEPQQGYVRVSRLVLEN</sequence>
<dbReference type="InterPro" id="IPR007690">
    <property type="entry name" value="T2SS_GspM"/>
</dbReference>
<evidence type="ECO:0000256" key="3">
    <source>
        <dbReference type="ARBA" id="ARBA00022448"/>
    </source>
</evidence>
<dbReference type="InterPro" id="IPR023229">
    <property type="entry name" value="T2SS_M_periplasmic_sf"/>
</dbReference>
<dbReference type="PIRSF" id="PIRSF006291">
    <property type="entry name" value="GspM"/>
    <property type="match status" value="1"/>
</dbReference>
<protein>
    <recommendedName>
        <fullName evidence="10">Type II secretion system protein M</fullName>
        <shortName evidence="10">T2SS protein M</shortName>
    </recommendedName>
    <alternativeName>
        <fullName evidence="10">General secretion pathway protein M</fullName>
    </alternativeName>
</protein>
<dbReference type="Gene3D" id="3.30.1360.100">
    <property type="entry name" value="General secretion pathway protein M, EpsM"/>
    <property type="match status" value="1"/>
</dbReference>
<evidence type="ECO:0000256" key="5">
    <source>
        <dbReference type="ARBA" id="ARBA00022519"/>
    </source>
</evidence>
<keyword evidence="8 11" id="KW-1133">Transmembrane helix</keyword>
<feature type="transmembrane region" description="Helical" evidence="11">
    <location>
        <begin position="20"/>
        <end position="37"/>
    </location>
</feature>
<gene>
    <name evidence="12" type="ORF">JF50_01240</name>
</gene>
<evidence type="ECO:0000256" key="6">
    <source>
        <dbReference type="ARBA" id="ARBA00022692"/>
    </source>
</evidence>
<proteinExistence type="inferred from homology"/>
<dbReference type="Pfam" id="PF04612">
    <property type="entry name" value="T2SSM"/>
    <property type="match status" value="1"/>
</dbReference>
<evidence type="ECO:0000256" key="2">
    <source>
        <dbReference type="ARBA" id="ARBA00010637"/>
    </source>
</evidence>
<dbReference type="EMBL" id="JWIC01000001">
    <property type="protein sequence ID" value="KID59109.1"/>
    <property type="molecule type" value="Genomic_DNA"/>
</dbReference>
<dbReference type="GO" id="GO:0015628">
    <property type="term" value="P:protein secretion by the type II secretion system"/>
    <property type="evidence" value="ECO:0007669"/>
    <property type="project" value="InterPro"/>
</dbReference>
<evidence type="ECO:0000313" key="12">
    <source>
        <dbReference type="EMBL" id="KID59109.1"/>
    </source>
</evidence>
<name>A0A0C1MPY5_9GAMM</name>
<keyword evidence="9 10" id="KW-0472">Membrane</keyword>
<dbReference type="Proteomes" id="UP000031327">
    <property type="component" value="Unassembled WGS sequence"/>
</dbReference>
<organism evidence="12 13">
    <name type="scientific">Pseudoalteromonas luteoviolacea</name>
    <dbReference type="NCBI Taxonomy" id="43657"/>
    <lineage>
        <taxon>Bacteria</taxon>
        <taxon>Pseudomonadati</taxon>
        <taxon>Pseudomonadota</taxon>
        <taxon>Gammaproteobacteria</taxon>
        <taxon>Alteromonadales</taxon>
        <taxon>Pseudoalteromonadaceae</taxon>
        <taxon>Pseudoalteromonas</taxon>
    </lineage>
</organism>
<comment type="function">
    <text evidence="10">Inner membrane component of the type II secretion system required for the energy-dependent secretion of extracellular factors such as proteases and toxins from the periplasm.</text>
</comment>